<organism evidence="3 4">
    <name type="scientific">Arsenicitalea aurantiaca</name>
    <dbReference type="NCBI Taxonomy" id="1783274"/>
    <lineage>
        <taxon>Bacteria</taxon>
        <taxon>Pseudomonadati</taxon>
        <taxon>Pseudomonadota</taxon>
        <taxon>Alphaproteobacteria</taxon>
        <taxon>Hyphomicrobiales</taxon>
        <taxon>Devosiaceae</taxon>
        <taxon>Arsenicitalea</taxon>
    </lineage>
</organism>
<feature type="domain" description="Amidohydrolase-related" evidence="2">
    <location>
        <begin position="3"/>
        <end position="329"/>
    </location>
</feature>
<dbReference type="AlphaFoldDB" id="A0A433XL50"/>
<comment type="caution">
    <text evidence="3">The sequence shown here is derived from an EMBL/GenBank/DDBJ whole genome shotgun (WGS) entry which is preliminary data.</text>
</comment>
<evidence type="ECO:0000313" key="4">
    <source>
        <dbReference type="Proteomes" id="UP000281547"/>
    </source>
</evidence>
<dbReference type="GO" id="GO:0019748">
    <property type="term" value="P:secondary metabolic process"/>
    <property type="evidence" value="ECO:0007669"/>
    <property type="project" value="TreeGrafter"/>
</dbReference>
<dbReference type="RefSeq" id="WP_127186926.1">
    <property type="nucleotide sequence ID" value="NZ_RZNJ01000001.1"/>
</dbReference>
<dbReference type="InterPro" id="IPR032466">
    <property type="entry name" value="Metal_Hydrolase"/>
</dbReference>
<dbReference type="EMBL" id="RZNJ01000001">
    <property type="protein sequence ID" value="RUT34806.1"/>
    <property type="molecule type" value="Genomic_DNA"/>
</dbReference>
<dbReference type="SUPFAM" id="SSF51556">
    <property type="entry name" value="Metallo-dependent hydrolases"/>
    <property type="match status" value="1"/>
</dbReference>
<sequence length="340" mass="38435">MIIDIHGHYTTVPGDLLAFRKQQLSGEVPPDRIVAQAAGISDDAIRSSILEGQRKFQIERGTDLTIFSPIAGAMAHHEGDATMSRYWAEACNNTIHRVVQMFPENFIGVCQLPQSPGVSPENCIEELRRCVEELGFIGCNLNPDPAGGYWTDPPMFDRWWYPLYEALCDLDVPAMIHVSSSCNPHFHHTGAHYLNGDTSVFMQCVTSDIFRDFPKLRFVIPHGGGAVPYHWGRYRGLAHDLGRPILEEHLLENIFFDTCVYHTPGLELLTKVIPTKNVLFASEMIGAIRSIDPRTGHHYDDTKRYMDELDLSAEDRQAIFEDNARRVYPRLDAQLKSRGL</sequence>
<dbReference type="InterPro" id="IPR032465">
    <property type="entry name" value="ACMSD"/>
</dbReference>
<gene>
    <name evidence="3" type="ORF">EMQ25_02280</name>
</gene>
<dbReference type="Proteomes" id="UP000281547">
    <property type="component" value="Unassembled WGS sequence"/>
</dbReference>
<evidence type="ECO:0000313" key="3">
    <source>
        <dbReference type="EMBL" id="RUT34806.1"/>
    </source>
</evidence>
<protein>
    <submittedName>
        <fullName evidence="3">Amidohydrolase</fullName>
    </submittedName>
</protein>
<keyword evidence="3" id="KW-0378">Hydrolase</keyword>
<dbReference type="OrthoDB" id="149172at2"/>
<dbReference type="Gene3D" id="3.20.20.140">
    <property type="entry name" value="Metal-dependent hydrolases"/>
    <property type="match status" value="1"/>
</dbReference>
<reference evidence="3 4" key="1">
    <citation type="journal article" date="2016" name="Int. J. Syst. Evol. Microbiol.">
        <title>Arsenicitalea aurantiaca gen. nov., sp. nov., a new member of the family Hyphomicrobiaceae, isolated from high-arsenic sediment.</title>
        <authorList>
            <person name="Mu Y."/>
            <person name="Zhou L."/>
            <person name="Zeng X.C."/>
            <person name="Liu L."/>
            <person name="Pan Y."/>
            <person name="Chen X."/>
            <person name="Wang J."/>
            <person name="Li S."/>
            <person name="Li W.J."/>
            <person name="Wang Y."/>
        </authorList>
    </citation>
    <scope>NUCLEOTIDE SEQUENCE [LARGE SCALE GENOMIC DNA]</scope>
    <source>
        <strain evidence="3 4">42-50</strain>
    </source>
</reference>
<dbReference type="PANTHER" id="PTHR21240:SF28">
    <property type="entry name" value="ISO-OROTATE DECARBOXYLASE (EUROFUNG)"/>
    <property type="match status" value="1"/>
</dbReference>
<dbReference type="PANTHER" id="PTHR21240">
    <property type="entry name" value="2-AMINO-3-CARBOXYLMUCONATE-6-SEMIALDEHYDE DECARBOXYLASE"/>
    <property type="match status" value="1"/>
</dbReference>
<dbReference type="GO" id="GO:0016787">
    <property type="term" value="F:hydrolase activity"/>
    <property type="evidence" value="ECO:0007669"/>
    <property type="project" value="UniProtKB-KW"/>
</dbReference>
<keyword evidence="4" id="KW-1185">Reference proteome</keyword>
<accession>A0A433XL50</accession>
<dbReference type="GO" id="GO:0005737">
    <property type="term" value="C:cytoplasm"/>
    <property type="evidence" value="ECO:0007669"/>
    <property type="project" value="TreeGrafter"/>
</dbReference>
<name>A0A433XL50_9HYPH</name>
<evidence type="ECO:0000259" key="2">
    <source>
        <dbReference type="Pfam" id="PF04909"/>
    </source>
</evidence>
<evidence type="ECO:0000256" key="1">
    <source>
        <dbReference type="ARBA" id="ARBA00023239"/>
    </source>
</evidence>
<proteinExistence type="predicted"/>
<dbReference type="InterPro" id="IPR006680">
    <property type="entry name" value="Amidohydro-rel"/>
</dbReference>
<dbReference type="Pfam" id="PF04909">
    <property type="entry name" value="Amidohydro_2"/>
    <property type="match status" value="1"/>
</dbReference>
<keyword evidence="1" id="KW-0456">Lyase</keyword>
<dbReference type="GO" id="GO:0016831">
    <property type="term" value="F:carboxy-lyase activity"/>
    <property type="evidence" value="ECO:0007669"/>
    <property type="project" value="InterPro"/>
</dbReference>